<proteinExistence type="predicted"/>
<comment type="caution">
    <text evidence="1">The sequence shown here is derived from an EMBL/GenBank/DDBJ whole genome shotgun (WGS) entry which is preliminary data.</text>
</comment>
<evidence type="ECO:0000313" key="2">
    <source>
        <dbReference type="Proteomes" id="UP000499080"/>
    </source>
</evidence>
<reference evidence="1 2" key="1">
    <citation type="journal article" date="2019" name="Sci. Rep.">
        <title>Orb-weaving spider Araneus ventricosus genome elucidates the spidroin gene catalogue.</title>
        <authorList>
            <person name="Kono N."/>
            <person name="Nakamura H."/>
            <person name="Ohtoshi R."/>
            <person name="Moran D.A.P."/>
            <person name="Shinohara A."/>
            <person name="Yoshida Y."/>
            <person name="Fujiwara M."/>
            <person name="Mori M."/>
            <person name="Tomita M."/>
            <person name="Arakawa K."/>
        </authorList>
    </citation>
    <scope>NUCLEOTIDE SEQUENCE [LARGE SCALE GENOMIC DNA]</scope>
</reference>
<name>A0A4Y2P4P6_ARAVE</name>
<sequence length="116" mass="13388">MSSEAMFDEAMIPTVYKFTIPGQSEEQGSTHLHPKEQVLLIKYGKKRCTENCSCRKARLFCSVLCLHCWDNCNNRKIQVINSDKDDEPMLPNHLVEASLSFHVEEDTDYLPKDIRP</sequence>
<protein>
    <submittedName>
        <fullName evidence="1">Uncharacterized protein</fullName>
    </submittedName>
</protein>
<organism evidence="1 2">
    <name type="scientific">Araneus ventricosus</name>
    <name type="common">Orbweaver spider</name>
    <name type="synonym">Epeira ventricosa</name>
    <dbReference type="NCBI Taxonomy" id="182803"/>
    <lineage>
        <taxon>Eukaryota</taxon>
        <taxon>Metazoa</taxon>
        <taxon>Ecdysozoa</taxon>
        <taxon>Arthropoda</taxon>
        <taxon>Chelicerata</taxon>
        <taxon>Arachnida</taxon>
        <taxon>Araneae</taxon>
        <taxon>Araneomorphae</taxon>
        <taxon>Entelegynae</taxon>
        <taxon>Araneoidea</taxon>
        <taxon>Araneidae</taxon>
        <taxon>Araneus</taxon>
    </lineage>
</organism>
<accession>A0A4Y2P4P6</accession>
<keyword evidence="2" id="KW-1185">Reference proteome</keyword>
<evidence type="ECO:0000313" key="1">
    <source>
        <dbReference type="EMBL" id="GBN46003.1"/>
    </source>
</evidence>
<dbReference type="AlphaFoldDB" id="A0A4Y2P4P6"/>
<dbReference type="Proteomes" id="UP000499080">
    <property type="component" value="Unassembled WGS sequence"/>
</dbReference>
<gene>
    <name evidence="1" type="ORF">AVEN_72422_1</name>
</gene>
<dbReference type="EMBL" id="BGPR01131055">
    <property type="protein sequence ID" value="GBN46003.1"/>
    <property type="molecule type" value="Genomic_DNA"/>
</dbReference>